<feature type="region of interest" description="Disordered" evidence="1">
    <location>
        <begin position="35"/>
        <end position="80"/>
    </location>
</feature>
<evidence type="ECO:0000313" key="2">
    <source>
        <dbReference type="EMBL" id="PNS17403.1"/>
    </source>
</evidence>
<proteinExistence type="predicted"/>
<feature type="compositionally biased region" description="Basic and acidic residues" evidence="1">
    <location>
        <begin position="121"/>
        <end position="175"/>
    </location>
</feature>
<dbReference type="OrthoDB" id="5327700at2759"/>
<dbReference type="EMBL" id="NKHZ01000051">
    <property type="protein sequence ID" value="PNS17403.1"/>
    <property type="molecule type" value="Genomic_DNA"/>
</dbReference>
<evidence type="ECO:0000313" key="3">
    <source>
        <dbReference type="Proteomes" id="UP000243797"/>
    </source>
</evidence>
<feature type="region of interest" description="Disordered" evidence="1">
    <location>
        <begin position="114"/>
        <end position="177"/>
    </location>
</feature>
<reference evidence="2 3" key="1">
    <citation type="submission" date="2017-06" db="EMBL/GenBank/DDBJ databases">
        <title>Draft genome sequence of a variant of Elsinoe murrayae.</title>
        <authorList>
            <person name="Cheng Q."/>
        </authorList>
    </citation>
    <scope>NUCLEOTIDE SEQUENCE [LARGE SCALE GENOMIC DNA]</scope>
    <source>
        <strain evidence="2 3">CQ-2017a</strain>
    </source>
</reference>
<protein>
    <submittedName>
        <fullName evidence="2">Uncharacterized protein</fullName>
    </submittedName>
</protein>
<name>A0A2K1QRA1_9PEZI</name>
<dbReference type="Proteomes" id="UP000243797">
    <property type="component" value="Unassembled WGS sequence"/>
</dbReference>
<comment type="caution">
    <text evidence="2">The sequence shown here is derived from an EMBL/GenBank/DDBJ whole genome shotgun (WGS) entry which is preliminary data.</text>
</comment>
<evidence type="ECO:0000256" key="1">
    <source>
        <dbReference type="SAM" id="MobiDB-lite"/>
    </source>
</evidence>
<accession>A0A2K1QRA1</accession>
<dbReference type="InParanoid" id="A0A2K1QRA1"/>
<gene>
    <name evidence="2" type="ORF">CAC42_7086</name>
</gene>
<keyword evidence="3" id="KW-1185">Reference proteome</keyword>
<feature type="compositionally biased region" description="Acidic residues" evidence="1">
    <location>
        <begin position="45"/>
        <end position="56"/>
    </location>
</feature>
<dbReference type="AlphaFoldDB" id="A0A2K1QRA1"/>
<organism evidence="2 3">
    <name type="scientific">Sphaceloma murrayae</name>
    <dbReference type="NCBI Taxonomy" id="2082308"/>
    <lineage>
        <taxon>Eukaryota</taxon>
        <taxon>Fungi</taxon>
        <taxon>Dikarya</taxon>
        <taxon>Ascomycota</taxon>
        <taxon>Pezizomycotina</taxon>
        <taxon>Dothideomycetes</taxon>
        <taxon>Dothideomycetidae</taxon>
        <taxon>Myriangiales</taxon>
        <taxon>Elsinoaceae</taxon>
        <taxon>Sphaceloma</taxon>
    </lineage>
</organism>
<sequence>MSQRRRDRSTLSTYTPLLLTLSLASAGLAAWIWSERRSTPSYPPTDDEAYPTDEEGGAPPPAYPPRTSTSRPDSARAQDGILGRAAEVARSASPALYDSAGRFVGAGVAAVSGALGLSGPEEGRGPRTDRDRDRDRARRREGREEGFSDHERWSEEARSRADKDKGKGKGKDSREGRRRTVAIVVSAEGVRGAEELGLEHTSILSHLPEVVDPRTTTLFVLIYAPGVTEYAPPEKGLGASYSTVEMPGVQDAASKRLLQALTTQAEALVESPTQILPFSTPTGYVHMLRHVAPQLVYIADTPALSGPRGENLAQLKGWVGQTIVVVGDDGVGGLLDTETETEDEGRERKRKEGWWENSELVGLGKGIEIVDVRRVGEDWTRRVAA</sequence>